<dbReference type="Gene3D" id="3.40.50.150">
    <property type="entry name" value="Vaccinia Virus protein VP39"/>
    <property type="match status" value="1"/>
</dbReference>
<dbReference type="GO" id="GO:0008757">
    <property type="term" value="F:S-adenosylmethionine-dependent methyltransferase activity"/>
    <property type="evidence" value="ECO:0007669"/>
    <property type="project" value="InterPro"/>
</dbReference>
<dbReference type="OrthoDB" id="9800231at2"/>
<dbReference type="Pfam" id="PF08241">
    <property type="entry name" value="Methyltransf_11"/>
    <property type="match status" value="1"/>
</dbReference>
<reference evidence="2 3" key="1">
    <citation type="submission" date="2016-11" db="EMBL/GenBank/DDBJ databases">
        <title>Comparative genomics of Bartonella apis.</title>
        <authorList>
            <person name="Engel P."/>
        </authorList>
    </citation>
    <scope>NUCLEOTIDE SEQUENCE [LARGE SCALE GENOMIC DNA]</scope>
    <source>
        <strain evidence="2 3">BBC0178</strain>
    </source>
</reference>
<organism evidence="2 3">
    <name type="scientific">Bartonella apihabitans</name>
    <dbReference type="NCBI Taxonomy" id="2750929"/>
    <lineage>
        <taxon>Bacteria</taxon>
        <taxon>Pseudomonadati</taxon>
        <taxon>Pseudomonadota</taxon>
        <taxon>Alphaproteobacteria</taxon>
        <taxon>Hyphomicrobiales</taxon>
        <taxon>Bartonellaceae</taxon>
        <taxon>Bartonella</taxon>
    </lineage>
</organism>
<dbReference type="SUPFAM" id="SSF53335">
    <property type="entry name" value="S-adenosyl-L-methionine-dependent methyltransferases"/>
    <property type="match status" value="1"/>
</dbReference>
<protein>
    <submittedName>
        <fullName evidence="2">Methyltransferase domain-containing protein</fullName>
    </submittedName>
</protein>
<name>A0A1U9M894_9HYPH</name>
<dbReference type="Proteomes" id="UP000189660">
    <property type="component" value="Chromosome"/>
</dbReference>
<dbReference type="RefSeq" id="WP_077969664.1">
    <property type="nucleotide sequence ID" value="NZ_CAXTKO020000001.1"/>
</dbReference>
<dbReference type="KEGG" id="bapa:BBC0178_000280"/>
<keyword evidence="3" id="KW-1185">Reference proteome</keyword>
<accession>A0A1U9M894</accession>
<dbReference type="InterPro" id="IPR013216">
    <property type="entry name" value="Methyltransf_11"/>
</dbReference>
<dbReference type="GO" id="GO:0032259">
    <property type="term" value="P:methylation"/>
    <property type="evidence" value="ECO:0007669"/>
    <property type="project" value="UniProtKB-KW"/>
</dbReference>
<dbReference type="AlphaFoldDB" id="A0A1U9M894"/>
<dbReference type="CDD" id="cd02440">
    <property type="entry name" value="AdoMet_MTases"/>
    <property type="match status" value="1"/>
</dbReference>
<dbReference type="EMBL" id="CP015820">
    <property type="protein sequence ID" value="AQT41536.1"/>
    <property type="molecule type" value="Genomic_DNA"/>
</dbReference>
<gene>
    <name evidence="2" type="ORF">BBC0178_000280</name>
</gene>
<evidence type="ECO:0000259" key="1">
    <source>
        <dbReference type="Pfam" id="PF08241"/>
    </source>
</evidence>
<keyword evidence="2" id="KW-0489">Methyltransferase</keyword>
<evidence type="ECO:0000313" key="3">
    <source>
        <dbReference type="Proteomes" id="UP000189660"/>
    </source>
</evidence>
<dbReference type="GeneID" id="99980451"/>
<keyword evidence="2" id="KW-0808">Transferase</keyword>
<dbReference type="InterPro" id="IPR029063">
    <property type="entry name" value="SAM-dependent_MTases_sf"/>
</dbReference>
<proteinExistence type="predicted"/>
<sequence>MDILTFRSFYETPLGEKVFSTITNKLGLKDRDVSGERVMGLGYVTPYLQWLKPRAERCFAFMPARQGACVWPSAEKVATALVFEEDLPLPDSAVDRIMLVHSLEFAENAREMLSEMWRVLAPNGRVIIVVPNRRGLWARNDHTPFGSGQPYSRQQLLLLLHETNFSVVNISEALYFSPSGRALARGFSAIYEPLARNFFPYFGGIIVCEAQKRLFQGLPVHRRQSRRVFIPALSPQITNRKPSHAVEIRSDHESSDW</sequence>
<evidence type="ECO:0000313" key="2">
    <source>
        <dbReference type="EMBL" id="AQT41536.1"/>
    </source>
</evidence>
<feature type="domain" description="Methyltransferase type 11" evidence="1">
    <location>
        <begin position="85"/>
        <end position="128"/>
    </location>
</feature>